<dbReference type="Gene3D" id="3.40.50.1000">
    <property type="entry name" value="HAD superfamily/HAD-like"/>
    <property type="match status" value="1"/>
</dbReference>
<proteinExistence type="predicted"/>
<name>A0A7S1QX04_ALECA</name>
<dbReference type="InterPro" id="IPR006439">
    <property type="entry name" value="HAD-SF_hydro_IA"/>
</dbReference>
<organism evidence="1">
    <name type="scientific">Alexandrium catenella</name>
    <name type="common">Red tide dinoflagellate</name>
    <name type="synonym">Gonyaulax catenella</name>
    <dbReference type="NCBI Taxonomy" id="2925"/>
    <lineage>
        <taxon>Eukaryota</taxon>
        <taxon>Sar</taxon>
        <taxon>Alveolata</taxon>
        <taxon>Dinophyceae</taxon>
        <taxon>Gonyaulacales</taxon>
        <taxon>Pyrocystaceae</taxon>
        <taxon>Alexandrium</taxon>
    </lineage>
</organism>
<dbReference type="NCBIfam" id="TIGR01509">
    <property type="entry name" value="HAD-SF-IA-v3"/>
    <property type="match status" value="1"/>
</dbReference>
<dbReference type="EMBL" id="HBGE01051878">
    <property type="protein sequence ID" value="CAD9149955.1"/>
    <property type="molecule type" value="Transcribed_RNA"/>
</dbReference>
<dbReference type="InterPro" id="IPR023214">
    <property type="entry name" value="HAD_sf"/>
</dbReference>
<dbReference type="AlphaFoldDB" id="A0A7S1QX04"/>
<dbReference type="PANTHER" id="PTHR18901:SF38">
    <property type="entry name" value="PSEUDOURIDINE-5'-PHOSPHATASE"/>
    <property type="match status" value="1"/>
</dbReference>
<dbReference type="PANTHER" id="PTHR18901">
    <property type="entry name" value="2-DEOXYGLUCOSE-6-PHOSPHATE PHOSPHATASE 2"/>
    <property type="match status" value="1"/>
</dbReference>
<accession>A0A7S1QX04</accession>
<reference evidence="1" key="1">
    <citation type="submission" date="2021-01" db="EMBL/GenBank/DDBJ databases">
        <authorList>
            <person name="Corre E."/>
            <person name="Pelletier E."/>
            <person name="Niang G."/>
            <person name="Scheremetjew M."/>
            <person name="Finn R."/>
            <person name="Kale V."/>
            <person name="Holt S."/>
            <person name="Cochrane G."/>
            <person name="Meng A."/>
            <person name="Brown T."/>
            <person name="Cohen L."/>
        </authorList>
    </citation>
    <scope>NUCLEOTIDE SEQUENCE</scope>
    <source>
        <strain evidence="1">OF101</strain>
    </source>
</reference>
<protein>
    <submittedName>
        <fullName evidence="1">Uncharacterized protein</fullName>
    </submittedName>
</protein>
<dbReference type="InterPro" id="IPR036412">
    <property type="entry name" value="HAD-like_sf"/>
</dbReference>
<dbReference type="SUPFAM" id="SSF56784">
    <property type="entry name" value="HAD-like"/>
    <property type="match status" value="1"/>
</dbReference>
<gene>
    <name evidence="1" type="ORF">ACAT0790_LOCUS31291</name>
</gene>
<sequence length="141" mass="14441">MLPGFDELYTHARSKGLRVAVASSSDGAGLQLKLRNGVVAHSAAVTAVDGPGGFDAVTSNDDVTKHKPDPEIYLVTAARLGVAPERCWVVEDTTTGVAAGKNAGMRVAAVPNLFTKGNDFGRADVVLGSMAEVVPLLAAGP</sequence>
<evidence type="ECO:0000313" key="1">
    <source>
        <dbReference type="EMBL" id="CAD9149955.1"/>
    </source>
</evidence>
<dbReference type="Pfam" id="PF00702">
    <property type="entry name" value="Hydrolase"/>
    <property type="match status" value="1"/>
</dbReference>